<dbReference type="RefSeq" id="WP_281363855.1">
    <property type="nucleotide sequence ID" value="NZ_BAAAPX010000001.1"/>
</dbReference>
<comment type="caution">
    <text evidence="1">The sequence shown here is derived from an EMBL/GenBank/DDBJ whole genome shotgun (WGS) entry which is preliminary data.</text>
</comment>
<dbReference type="Proteomes" id="UP000589620">
    <property type="component" value="Unassembled WGS sequence"/>
</dbReference>
<evidence type="ECO:0000313" key="2">
    <source>
        <dbReference type="Proteomes" id="UP000589620"/>
    </source>
</evidence>
<accession>A0A852T123</accession>
<sequence length="42" mass="4355">MRKRQRIAADVAIGAARYGQAGDAVVDTVAPGGVLDTSMPLR</sequence>
<proteinExistence type="predicted"/>
<evidence type="ECO:0000313" key="1">
    <source>
        <dbReference type="EMBL" id="NYD75266.1"/>
    </source>
</evidence>
<keyword evidence="2" id="KW-1185">Reference proteome</keyword>
<reference evidence="1 2" key="1">
    <citation type="submission" date="2020-07" db="EMBL/GenBank/DDBJ databases">
        <title>Sequencing the genomes of 1000 actinobacteria strains.</title>
        <authorList>
            <person name="Klenk H.-P."/>
        </authorList>
    </citation>
    <scope>NUCLEOTIDE SEQUENCE [LARGE SCALE GENOMIC DNA]</scope>
    <source>
        <strain evidence="1 2">DSM 23871</strain>
    </source>
</reference>
<protein>
    <submittedName>
        <fullName evidence="1">Uncharacterized protein</fullName>
    </submittedName>
</protein>
<organism evidence="1 2">
    <name type="scientific">Leifsonia soli</name>
    <dbReference type="NCBI Taxonomy" id="582665"/>
    <lineage>
        <taxon>Bacteria</taxon>
        <taxon>Bacillati</taxon>
        <taxon>Actinomycetota</taxon>
        <taxon>Actinomycetes</taxon>
        <taxon>Micrococcales</taxon>
        <taxon>Microbacteriaceae</taxon>
        <taxon>Leifsonia</taxon>
    </lineage>
</organism>
<gene>
    <name evidence="1" type="ORF">BJ963_002785</name>
</gene>
<dbReference type="AlphaFoldDB" id="A0A852T123"/>
<name>A0A852T123_9MICO</name>
<dbReference type="EMBL" id="JACCBJ010000001">
    <property type="protein sequence ID" value="NYD75266.1"/>
    <property type="molecule type" value="Genomic_DNA"/>
</dbReference>